<evidence type="ECO:0000313" key="1">
    <source>
        <dbReference type="EMBL" id="RUA23023.1"/>
    </source>
</evidence>
<dbReference type="AlphaFoldDB" id="A0A432JLG5"/>
<comment type="caution">
    <text evidence="1">The sequence shown here is derived from an EMBL/GenBank/DDBJ whole genome shotgun (WGS) entry which is preliminary data.</text>
</comment>
<name>A0A432JLG5_9GAMM</name>
<reference evidence="1" key="1">
    <citation type="submission" date="2018-12" db="EMBL/GenBank/DDBJ databases">
        <authorList>
            <person name="Jadhav K."/>
            <person name="Kushwaha B."/>
            <person name="Jadhav I."/>
        </authorList>
    </citation>
    <scope>NUCLEOTIDE SEQUENCE [LARGE SCALE GENOMIC DNA]</scope>
    <source>
        <strain evidence="1">SBS 10</strain>
    </source>
</reference>
<sequence>MSQAMLARLAARRQVAPMALLFIDLDASAVNDDLYHKVWRHSLLRPSPWRGARMVPYAGRPGEDEFVVPLEGVEAGGMSYGGARKLPMSFASPVASRNAPVLPAIYHQSSCCSKLDGRGAAKRDGGGDVRSAL</sequence>
<proteinExistence type="predicted"/>
<gene>
    <name evidence="1" type="ORF">DSL92_01765</name>
</gene>
<accession>A0A432JLG5</accession>
<protein>
    <submittedName>
        <fullName evidence="1">Uncharacterized protein</fullName>
    </submittedName>
</protein>
<dbReference type="EMBL" id="RXHI01000004">
    <property type="protein sequence ID" value="RUA23023.1"/>
    <property type="molecule type" value="Genomic_DNA"/>
</dbReference>
<organism evidence="1">
    <name type="scientific">Billgrantia gudaonensis</name>
    <dbReference type="NCBI Taxonomy" id="376427"/>
    <lineage>
        <taxon>Bacteria</taxon>
        <taxon>Pseudomonadati</taxon>
        <taxon>Pseudomonadota</taxon>
        <taxon>Gammaproteobacteria</taxon>
        <taxon>Oceanospirillales</taxon>
        <taxon>Halomonadaceae</taxon>
        <taxon>Billgrantia</taxon>
    </lineage>
</organism>